<dbReference type="GO" id="GO:0000045">
    <property type="term" value="P:autophagosome assembly"/>
    <property type="evidence" value="ECO:0007669"/>
    <property type="project" value="TreeGrafter"/>
</dbReference>
<dbReference type="AlphaFoldDB" id="A0A922LVM0"/>
<dbReference type="Pfam" id="PF14555">
    <property type="entry name" value="UBA_4"/>
    <property type="match status" value="1"/>
</dbReference>
<dbReference type="Gene3D" id="3.30.420.210">
    <property type="entry name" value="SEP domain"/>
    <property type="match status" value="1"/>
</dbReference>
<dbReference type="GO" id="GO:0007030">
    <property type="term" value="P:Golgi organization"/>
    <property type="evidence" value="ECO:0007669"/>
    <property type="project" value="TreeGrafter"/>
</dbReference>
<dbReference type="SMART" id="SM00553">
    <property type="entry name" value="SEP"/>
    <property type="match status" value="1"/>
</dbReference>
<dbReference type="FunFam" id="3.30.420.210:FF:000002">
    <property type="entry name" value="UBX domain-containing protein 1"/>
    <property type="match status" value="1"/>
</dbReference>
<organism evidence="4 5">
    <name type="scientific">Schistosoma haematobium</name>
    <name type="common">Blood fluke</name>
    <dbReference type="NCBI Taxonomy" id="6185"/>
    <lineage>
        <taxon>Eukaryota</taxon>
        <taxon>Metazoa</taxon>
        <taxon>Spiralia</taxon>
        <taxon>Lophotrochozoa</taxon>
        <taxon>Platyhelminthes</taxon>
        <taxon>Trematoda</taxon>
        <taxon>Digenea</taxon>
        <taxon>Strigeidida</taxon>
        <taxon>Schistosomatoidea</taxon>
        <taxon>Schistosomatidae</taxon>
        <taxon>Schistosoma</taxon>
    </lineage>
</organism>
<dbReference type="Gene3D" id="3.10.20.90">
    <property type="entry name" value="Phosphatidylinositol 3-kinase Catalytic Subunit, Chain A, domain 1"/>
    <property type="match status" value="1"/>
</dbReference>
<dbReference type="CDD" id="cd14273">
    <property type="entry name" value="UBA_TAP-C_like"/>
    <property type="match status" value="1"/>
</dbReference>
<dbReference type="GO" id="GO:0061025">
    <property type="term" value="P:membrane fusion"/>
    <property type="evidence" value="ECO:0007669"/>
    <property type="project" value="TreeGrafter"/>
</dbReference>
<feature type="compositionally biased region" description="Basic and acidic residues" evidence="1">
    <location>
        <begin position="120"/>
        <end position="130"/>
    </location>
</feature>
<keyword evidence="5" id="KW-1185">Reference proteome</keyword>
<proteinExistence type="predicted"/>
<dbReference type="Pfam" id="PF08059">
    <property type="entry name" value="SEP"/>
    <property type="match status" value="1"/>
</dbReference>
<dbReference type="RefSeq" id="XP_051073833.1">
    <property type="nucleotide sequence ID" value="XM_051216732.1"/>
</dbReference>
<reference evidence="4" key="1">
    <citation type="journal article" date="2012" name="Nat. Genet.">
        <title>Whole-genome sequence of Schistosoma haematobium.</title>
        <authorList>
            <person name="Young N.D."/>
            <person name="Jex A.R."/>
            <person name="Li B."/>
            <person name="Liu S."/>
            <person name="Yang L."/>
            <person name="Xiong Z."/>
            <person name="Li Y."/>
            <person name="Cantacessi C."/>
            <person name="Hall R.S."/>
            <person name="Xu X."/>
            <person name="Chen F."/>
            <person name="Wu X."/>
            <person name="Zerlotini A."/>
            <person name="Oliveira G."/>
            <person name="Hofmann A."/>
            <person name="Zhang G."/>
            <person name="Fang X."/>
            <person name="Kang Y."/>
            <person name="Campbell B.E."/>
            <person name="Loukas A."/>
            <person name="Ranganathan S."/>
            <person name="Rollinson D."/>
            <person name="Rinaldi G."/>
            <person name="Brindley P.J."/>
            <person name="Yang H."/>
            <person name="Wang J."/>
            <person name="Wang J."/>
            <person name="Gasser R.B."/>
        </authorList>
    </citation>
    <scope>NUCLEOTIDE SEQUENCE</scope>
</reference>
<dbReference type="Gene3D" id="1.10.8.10">
    <property type="entry name" value="DNA helicase RuvA subunit, C-terminal domain"/>
    <property type="match status" value="1"/>
</dbReference>
<dbReference type="Proteomes" id="UP000471633">
    <property type="component" value="Unassembled WGS sequence"/>
</dbReference>
<evidence type="ECO:0000259" key="3">
    <source>
        <dbReference type="PROSITE" id="PS51399"/>
    </source>
</evidence>
<evidence type="ECO:0000313" key="4">
    <source>
        <dbReference type="EMBL" id="KAH9594786.1"/>
    </source>
</evidence>
<dbReference type="SMART" id="SM00166">
    <property type="entry name" value="UBX"/>
    <property type="match status" value="1"/>
</dbReference>
<dbReference type="PANTHER" id="PTHR23333">
    <property type="entry name" value="UBX DOMAIN CONTAINING PROTEIN"/>
    <property type="match status" value="1"/>
</dbReference>
<dbReference type="KEGG" id="shx:MS3_00008379"/>
<sequence length="394" mass="43090">MDPSVIENFCSITGTSEMEAKHFLEAFDWNCDEAVKAYFDSDDGVHSSDVSHFNQGSEPLSKSNKEPSVSTYNKPPHSKPKIATLSTLENDNDDESDKGQAFYVGGSETGGGGQQVLGPPRRDGNKRTHDPSQTPDVFIRNLFQAARGKGAEVLDTHQYNEYKSKSKKQSPFSGIGYKLGDDLSAPLQVEANTASGSSTNDVSEKNVVVKMWRDGFSLDSGPLRSYTDPDASEFLNAIQNGQIPEELLKSAGGSMVNVMLEDHHHEGWQAPSGPKIIPFSGVGQMLGSPLPHLVSSVPTKVNISENHEPGVTVDDTKPVTQIQIRLPDGSRFVIRLNNFHTIGDIRRAIISERPDLASRLFALMTSYPTRELNEDTQALEDGDLLNSSLLVRFI</sequence>
<dbReference type="InterPro" id="IPR001012">
    <property type="entry name" value="UBX_dom"/>
</dbReference>
<dbReference type="InterPro" id="IPR029071">
    <property type="entry name" value="Ubiquitin-like_domsf"/>
</dbReference>
<dbReference type="GO" id="GO:0031468">
    <property type="term" value="P:nuclear membrane reassembly"/>
    <property type="evidence" value="ECO:0007669"/>
    <property type="project" value="TreeGrafter"/>
</dbReference>
<protein>
    <submittedName>
        <fullName evidence="4">NSFL1 cofactor p47</fullName>
    </submittedName>
</protein>
<dbReference type="InterPro" id="IPR009060">
    <property type="entry name" value="UBA-like_sf"/>
</dbReference>
<feature type="compositionally biased region" description="Polar residues" evidence="1">
    <location>
        <begin position="53"/>
        <end position="73"/>
    </location>
</feature>
<dbReference type="EMBL" id="AMPZ03000001">
    <property type="protein sequence ID" value="KAH9594786.1"/>
    <property type="molecule type" value="Genomic_DNA"/>
</dbReference>
<reference evidence="4" key="4">
    <citation type="journal article" date="2022" name="PLoS Pathog.">
        <title>Chromosome-level genome of Schistosoma haematobium underpins genome-wide explorations of molecular variation.</title>
        <authorList>
            <person name="Stroehlein A.J."/>
            <person name="Korhonen P.K."/>
            <person name="Lee V.V."/>
            <person name="Ralph S.A."/>
            <person name="Mentink-Kane M."/>
            <person name="You H."/>
            <person name="McManus D.P."/>
            <person name="Tchuente L.T."/>
            <person name="Stothard J.R."/>
            <person name="Kaur P."/>
            <person name="Dudchenko O."/>
            <person name="Aiden E.L."/>
            <person name="Yang B."/>
            <person name="Yang H."/>
            <person name="Emery A.M."/>
            <person name="Webster B.L."/>
            <person name="Brindley P.J."/>
            <person name="Rollinson D."/>
            <person name="Chang B.C.H."/>
            <person name="Gasser R.B."/>
            <person name="Young N.D."/>
        </authorList>
    </citation>
    <scope>NUCLEOTIDE SEQUENCE</scope>
</reference>
<evidence type="ECO:0000256" key="1">
    <source>
        <dbReference type="SAM" id="MobiDB-lite"/>
    </source>
</evidence>
<dbReference type="GeneID" id="24598023"/>
<dbReference type="PROSITE" id="PS51399">
    <property type="entry name" value="SEP"/>
    <property type="match status" value="1"/>
</dbReference>
<dbReference type="SUPFAM" id="SSF46934">
    <property type="entry name" value="UBA-like"/>
    <property type="match status" value="1"/>
</dbReference>
<feature type="domain" description="SEP" evidence="3">
    <location>
        <begin position="204"/>
        <end position="269"/>
    </location>
</feature>
<gene>
    <name evidence="4" type="primary">NSFL1C</name>
    <name evidence="4" type="ORF">MS3_00008379</name>
</gene>
<reference evidence="4" key="2">
    <citation type="journal article" date="2019" name="Gigascience">
        <title>High-quality Schistosoma haematobium genome achieved by single-molecule and long-range sequencing.</title>
        <authorList>
            <person name="Stroehlein A.J."/>
            <person name="Korhonen P.K."/>
            <person name="Chong T.M."/>
            <person name="Lim Y.L."/>
            <person name="Chan K.G."/>
            <person name="Webster B."/>
            <person name="Rollinson D."/>
            <person name="Brindley P.J."/>
            <person name="Gasser R.B."/>
            <person name="Young N.D."/>
        </authorList>
    </citation>
    <scope>NUCLEOTIDE SEQUENCE</scope>
</reference>
<dbReference type="InterPro" id="IPR012989">
    <property type="entry name" value="SEP_domain"/>
</dbReference>
<dbReference type="Pfam" id="PF00789">
    <property type="entry name" value="UBX"/>
    <property type="match status" value="1"/>
</dbReference>
<feature type="domain" description="UBX" evidence="2">
    <location>
        <begin position="315"/>
        <end position="392"/>
    </location>
</feature>
<evidence type="ECO:0000259" key="2">
    <source>
        <dbReference type="PROSITE" id="PS50033"/>
    </source>
</evidence>
<accession>A0A922LVM0</accession>
<dbReference type="PROSITE" id="PS50033">
    <property type="entry name" value="UBX"/>
    <property type="match status" value="1"/>
</dbReference>
<evidence type="ECO:0000313" key="5">
    <source>
        <dbReference type="Proteomes" id="UP000471633"/>
    </source>
</evidence>
<dbReference type="InterPro" id="IPR036241">
    <property type="entry name" value="NSFL1C_SEP_dom_sf"/>
</dbReference>
<dbReference type="GO" id="GO:0043161">
    <property type="term" value="P:proteasome-mediated ubiquitin-dependent protein catabolic process"/>
    <property type="evidence" value="ECO:0007669"/>
    <property type="project" value="TreeGrafter"/>
</dbReference>
<comment type="caution">
    <text evidence="4">The sequence shown here is derived from an EMBL/GenBank/DDBJ whole genome shotgun (WGS) entry which is preliminary data.</text>
</comment>
<name>A0A922LVM0_SCHHA</name>
<feature type="region of interest" description="Disordered" evidence="1">
    <location>
        <begin position="44"/>
        <end position="136"/>
    </location>
</feature>
<dbReference type="PANTHER" id="PTHR23333:SF20">
    <property type="entry name" value="NSFL1 COFACTOR P47"/>
    <property type="match status" value="1"/>
</dbReference>
<reference evidence="4" key="3">
    <citation type="submission" date="2021-06" db="EMBL/GenBank/DDBJ databases">
        <title>Chromosome-level genome assembly for S. haematobium.</title>
        <authorList>
            <person name="Stroehlein A.J."/>
        </authorList>
    </citation>
    <scope>NUCLEOTIDE SEQUENCE</scope>
</reference>
<dbReference type="CTD" id="55968"/>
<dbReference type="GO" id="GO:0005634">
    <property type="term" value="C:nucleus"/>
    <property type="evidence" value="ECO:0007669"/>
    <property type="project" value="TreeGrafter"/>
</dbReference>
<dbReference type="CDD" id="cd01770">
    <property type="entry name" value="UBX_UBXN2"/>
    <property type="match status" value="1"/>
</dbReference>
<dbReference type="GO" id="GO:0005829">
    <property type="term" value="C:cytosol"/>
    <property type="evidence" value="ECO:0007669"/>
    <property type="project" value="TreeGrafter"/>
</dbReference>
<dbReference type="SUPFAM" id="SSF102848">
    <property type="entry name" value="NSFL1 (p97 ATPase) cofactor p47, SEP domain"/>
    <property type="match status" value="1"/>
</dbReference>
<dbReference type="GO" id="GO:0043130">
    <property type="term" value="F:ubiquitin binding"/>
    <property type="evidence" value="ECO:0007669"/>
    <property type="project" value="TreeGrafter"/>
</dbReference>
<dbReference type="SUPFAM" id="SSF54236">
    <property type="entry name" value="Ubiquitin-like"/>
    <property type="match status" value="1"/>
</dbReference>